<dbReference type="GO" id="GO:0004467">
    <property type="term" value="F:long-chain fatty acid-CoA ligase activity"/>
    <property type="evidence" value="ECO:0007669"/>
    <property type="project" value="TreeGrafter"/>
</dbReference>
<dbReference type="OMA" id="KCPIVEH"/>
<gene>
    <name evidence="7" type="ORF">GTW20_02830</name>
</gene>
<evidence type="ECO:0000259" key="6">
    <source>
        <dbReference type="Pfam" id="PF00501"/>
    </source>
</evidence>
<proteinExistence type="inferred from homology"/>
<evidence type="ECO:0000256" key="2">
    <source>
        <dbReference type="ARBA" id="ARBA00022598"/>
    </source>
</evidence>
<dbReference type="InterPro" id="IPR042099">
    <property type="entry name" value="ANL_N_sf"/>
</dbReference>
<name>A0A7K2IN85_9ACTN</name>
<organism evidence="7 8">
    <name type="scientific">Nocardiopsis alba</name>
    <dbReference type="NCBI Taxonomy" id="53437"/>
    <lineage>
        <taxon>Bacteria</taxon>
        <taxon>Bacillati</taxon>
        <taxon>Actinomycetota</taxon>
        <taxon>Actinomycetes</taxon>
        <taxon>Streptosporangiales</taxon>
        <taxon>Nocardiopsidaceae</taxon>
        <taxon>Nocardiopsis</taxon>
    </lineage>
</organism>
<evidence type="ECO:0000256" key="5">
    <source>
        <dbReference type="ARBA" id="ARBA00032875"/>
    </source>
</evidence>
<dbReference type="PROSITE" id="PS00455">
    <property type="entry name" value="AMP_BINDING"/>
    <property type="match status" value="1"/>
</dbReference>
<evidence type="ECO:0000256" key="1">
    <source>
        <dbReference type="ARBA" id="ARBA00006432"/>
    </source>
</evidence>
<dbReference type="PANTHER" id="PTHR43272:SF32">
    <property type="entry name" value="AMP-DEPENDENT SYNTHETASE_LIGASE DOMAIN-CONTAINING PROTEIN"/>
    <property type="match status" value="1"/>
</dbReference>
<accession>A0A7K2IN85</accession>
<comment type="caution">
    <text evidence="7">The sequence shown here is derived from an EMBL/GenBank/DDBJ whole genome shotgun (WGS) entry which is preliminary data.</text>
</comment>
<evidence type="ECO:0000313" key="8">
    <source>
        <dbReference type="Proteomes" id="UP000467124"/>
    </source>
</evidence>
<keyword evidence="2" id="KW-0436">Ligase</keyword>
<evidence type="ECO:0000313" key="7">
    <source>
        <dbReference type="EMBL" id="MYR31234.1"/>
    </source>
</evidence>
<dbReference type="RefSeq" id="WP_014910279.1">
    <property type="nucleotide sequence ID" value="NZ_BAZE01000007.1"/>
</dbReference>
<dbReference type="Pfam" id="PF23562">
    <property type="entry name" value="AMP-binding_C_3"/>
    <property type="match status" value="1"/>
</dbReference>
<dbReference type="Gene3D" id="3.40.50.12780">
    <property type="entry name" value="N-terminal domain of ligase-like"/>
    <property type="match status" value="1"/>
</dbReference>
<dbReference type="SUPFAM" id="SSF56801">
    <property type="entry name" value="Acetyl-CoA synthetase-like"/>
    <property type="match status" value="1"/>
</dbReference>
<dbReference type="EMBL" id="WWHY01000001">
    <property type="protein sequence ID" value="MYR31234.1"/>
    <property type="molecule type" value="Genomic_DNA"/>
</dbReference>
<comment type="similarity">
    <text evidence="1">Belongs to the ATP-dependent AMP-binding enzyme family.</text>
</comment>
<reference evidence="7 8" key="1">
    <citation type="journal article" date="2019" name="Nat. Commun.">
        <title>The antimicrobial potential of Streptomyces from insect microbiomes.</title>
        <authorList>
            <person name="Chevrette M.G."/>
            <person name="Carlson C.M."/>
            <person name="Ortega H.E."/>
            <person name="Thomas C."/>
            <person name="Ananiev G.E."/>
            <person name="Barns K.J."/>
            <person name="Book A.J."/>
            <person name="Cagnazzo J."/>
            <person name="Carlos C."/>
            <person name="Flanigan W."/>
            <person name="Grubbs K.J."/>
            <person name="Horn H.A."/>
            <person name="Hoffmann F.M."/>
            <person name="Klassen J.L."/>
            <person name="Knack J.J."/>
            <person name="Lewin G.R."/>
            <person name="McDonald B.R."/>
            <person name="Muller L."/>
            <person name="Melo W.G.P."/>
            <person name="Pinto-Tomas A.A."/>
            <person name="Schmitz A."/>
            <person name="Wendt-Pienkowski E."/>
            <person name="Wildman S."/>
            <person name="Zhao M."/>
            <person name="Zhang F."/>
            <person name="Bugni T.S."/>
            <person name="Andes D.R."/>
            <person name="Pupo M.T."/>
            <person name="Currie C.R."/>
        </authorList>
    </citation>
    <scope>NUCLEOTIDE SEQUENCE [LARGE SCALE GENOMIC DNA]</scope>
    <source>
        <strain evidence="7 8">SID5840</strain>
    </source>
</reference>
<dbReference type="CDD" id="cd05907">
    <property type="entry name" value="VL_LC_FACS_like"/>
    <property type="match status" value="1"/>
</dbReference>
<dbReference type="GO" id="GO:0016020">
    <property type="term" value="C:membrane"/>
    <property type="evidence" value="ECO:0007669"/>
    <property type="project" value="TreeGrafter"/>
</dbReference>
<dbReference type="InterPro" id="IPR000873">
    <property type="entry name" value="AMP-dep_synth/lig_dom"/>
</dbReference>
<dbReference type="InterPro" id="IPR020845">
    <property type="entry name" value="AMP-binding_CS"/>
</dbReference>
<evidence type="ECO:0000256" key="3">
    <source>
        <dbReference type="ARBA" id="ARBA00022832"/>
    </source>
</evidence>
<protein>
    <recommendedName>
        <fullName evidence="5">Acyl-CoA synthetase</fullName>
    </recommendedName>
</protein>
<evidence type="ECO:0000256" key="4">
    <source>
        <dbReference type="ARBA" id="ARBA00023098"/>
    </source>
</evidence>
<dbReference type="PANTHER" id="PTHR43272">
    <property type="entry name" value="LONG-CHAIN-FATTY-ACID--COA LIGASE"/>
    <property type="match status" value="1"/>
</dbReference>
<dbReference type="AlphaFoldDB" id="A0A7K2IN85"/>
<feature type="domain" description="AMP-dependent synthetase/ligase" evidence="6">
    <location>
        <begin position="24"/>
        <end position="431"/>
    </location>
</feature>
<dbReference type="Proteomes" id="UP000467124">
    <property type="component" value="Unassembled WGS sequence"/>
</dbReference>
<keyword evidence="4" id="KW-0443">Lipid metabolism</keyword>
<sequence length="602" mass="65387">MREYSSPAKAEISDEARLTDTLFARAAGEPKAIAARRQEQAGSGQWRDVTVERLHADIVGYAKALINAGIEQGDRVALMSRTRYEWTVIDYAIWSIGAVTVPIYETSSAEQIQWILSDSGAKAAFVETPDHAERVESIREQAPELTKVWRFDGDDLEKLVATGTGISDEDLEKRRTAVKADDLATLIYTSGTTGRPKGCELTHRNFLFIAHAALEGPAKPIILGHEGAPSTLLFLPLAHVFARFVQVMVIEGKAVLGHFPSTGPDLIDQFSVFKPTFLLAVPRVFEKVFTKAQQKAEAEGKGKIFNIAADTAIEYSKALGKGNVPLTLKLKHGLFKKLVYSKLMDRLGGEARYAVSGGSALGDRLGHFFRGAGLTIIEGYGLTETTAPTSVNSPGFNKIGTVGQPMPGTTIKIGDDGEILLKGDHIMVGYWQNEKASKEAFEDGFYRTGDLGSLDDDGFLSITGRKKEIIVTAGGKNVAPAVLEDRIRAHALVSQCMVVGDNRKFIAALITIDPESFALWKDQNGKSGEIADLTEDADLQAAIQGAVDDANKAVSKAEGIKKFKILPSDFTEEGGQMTASLKVKRHVVSKQWSKEIDDIYDV</sequence>
<keyword evidence="3" id="KW-0276">Fatty acid metabolism</keyword>
<dbReference type="Pfam" id="PF00501">
    <property type="entry name" value="AMP-binding"/>
    <property type="match status" value="1"/>
</dbReference>
<dbReference type="GeneID" id="91392371"/>